<proteinExistence type="inferred from homology"/>
<dbReference type="InterPro" id="IPR042099">
    <property type="entry name" value="ANL_N_sf"/>
</dbReference>
<protein>
    <submittedName>
        <fullName evidence="4">AMP-binding enzyme family protein</fullName>
    </submittedName>
</protein>
<evidence type="ECO:0000313" key="4">
    <source>
        <dbReference type="EMBL" id="ADJ65184.1"/>
    </source>
</evidence>
<dbReference type="SUPFAM" id="SSF56801">
    <property type="entry name" value="Acetyl-CoA synthetase-like"/>
    <property type="match status" value="1"/>
</dbReference>
<dbReference type="PANTHER" id="PTHR43201">
    <property type="entry name" value="ACYL-COA SYNTHETASE"/>
    <property type="match status" value="1"/>
</dbReference>
<sequence>MTAAPRLDLLQLPFLAFAGADVIGWRDGVAVTHASWRAELRRWQHLVQTTPGQRMALFHHDTLQFAAALFAIWLAGKTAYLPSDALPDTCRQLQGEVDAFLGEFGAHCPALHPAGDAAEGDTPDAWPTLRADFGGLVVYTSGSTGLAQAIPKQLGQMANEVATLEALFGAIVGEAEVIATVSHQHIYGLLFKVLWALCAGRPVHAGSAFFPEDLQRMAGARPWILLSSPAHLKRLPEQGAQPDARQLRAIFSSGGPLPAQAAADSARLLGQRPLEIYGSSETGGIAWRQPQTDPLQRQEHWQAMPGVEVRLGAEGELEVRSPHLPDSAWFGMADRAALVPGQPGQFELRGRSDRIVKLEEKRISLTRIEQLLNASPLVEDVRVIVHQGRRARQFIAAFVVPSAPAHAMLAAQGKLALNTALKAVLAGAIESIALPRLWRYLPALPVNPQGKVTLSALTALLESPAAAPVVSAPTLPQVSELERSSEHVQLALDIPADLLYFRGHFPGSPILPGVVQTDWSLALGRRYFDLPPHFLGLQALKFQRVITPGMRVLLDLQFEAGKSQLSFRLHSEGGQHASGRFLLGAA</sequence>
<gene>
    <name evidence="4" type="ordered locus">Hsero_3706</name>
</gene>
<keyword evidence="5" id="KW-1185">Reference proteome</keyword>
<organism evidence="4 5">
    <name type="scientific">Herbaspirillum seropedicae (strain SmR1)</name>
    <dbReference type="NCBI Taxonomy" id="757424"/>
    <lineage>
        <taxon>Bacteria</taxon>
        <taxon>Pseudomonadati</taxon>
        <taxon>Pseudomonadota</taxon>
        <taxon>Betaproteobacteria</taxon>
        <taxon>Burkholderiales</taxon>
        <taxon>Oxalobacteraceae</taxon>
        <taxon>Herbaspirillum</taxon>
    </lineage>
</organism>
<dbReference type="Proteomes" id="UP000000329">
    <property type="component" value="Chromosome"/>
</dbReference>
<dbReference type="GO" id="GO:0031956">
    <property type="term" value="F:medium-chain fatty acid-CoA ligase activity"/>
    <property type="evidence" value="ECO:0007669"/>
    <property type="project" value="TreeGrafter"/>
</dbReference>
<dbReference type="Gene3D" id="3.30.300.30">
    <property type="match status" value="1"/>
</dbReference>
<reference evidence="4 5" key="1">
    <citation type="submission" date="2010-04" db="EMBL/GenBank/DDBJ databases">
        <title>The genome of Herbaspirillum seropedicae SmR1, an endophytic, nitrogen-fixing, plant-growth promoting beta-Proteobacteria.</title>
        <authorList>
            <person name="Pedrosa F.O."/>
            <person name="Monteiro R.A."/>
            <person name="Wassem R."/>
            <person name="Cruz L.M."/>
            <person name="Ayub R.A."/>
            <person name="Colauto N.B."/>
            <person name="Fernandez M.A."/>
            <person name="Fungaro M.H.P."/>
            <person name="Grisard E.C."/>
            <person name="Hungria M."/>
            <person name="Madeira H.M.F."/>
            <person name="Nodari R.O."/>
            <person name="Osaku C.A."/>
            <person name="Petzl-Erler M.L."/>
            <person name="Terenzi H."/>
            <person name="Vieira L.G.E."/>
            <person name="Almeida M.I.M."/>
            <person name="Alves L.R."/>
            <person name="Arantes O.M.N."/>
            <person name="Balsanelli E."/>
            <person name="Barcellos F.G."/>
            <person name="Baura V.A."/>
            <person name="Binde D.R."/>
            <person name="Campo R.J."/>
            <person name="Chubatsu L.S."/>
            <person name="Chueire L.M.O."/>
            <person name="Ciferri R.R."/>
            <person name="Correa L.C."/>
            <person name="da Conceicao Silva J.L."/>
            <person name="Dabul A.N.G."/>
            <person name="Dambros B.P."/>
            <person name="Faoro H."/>
            <person name="Favetti A."/>
            <person name="Friedermann G."/>
            <person name="Furlaneto M.C."/>
            <person name="Gasques L.S."/>
            <person name="Gimenes C.C.T."/>
            <person name="Gioppo N.M.R."/>
            <person name="Glienke-Blanco C."/>
            <person name="Godoy L.P."/>
            <person name="Guerra M.P."/>
            <person name="Karp S."/>
            <person name="Kava-Cordeiro V."/>
            <person name="Margarido V.P."/>
            <person name="Mathioni S.M."/>
            <person name="Menck-Soares M.A."/>
            <person name="Murace N.K."/>
            <person name="Nicolas M.F."/>
            <person name="Oliveira C.E.C."/>
            <person name="Pagnan N.A.B."/>
            <person name="Pamphile J.A."/>
            <person name="Patussi E.V."/>
            <person name="Pereira L.F.P."/>
            <person name="Pereira-Ferrari L."/>
            <person name="Pinto F.G.S."/>
            <person name="Precoma C."/>
            <person name="Prioli A.J."/>
            <person name="Prioli S.M.A.P."/>
            <person name="Raittz R.T."/>
            <person name="Ramos H.J.O."/>
            <person name="Ribeiro E.M.S.F."/>
            <person name="Rigo L.U."/>
            <person name="Rocha C.L.M.S.C."/>
            <person name="Rocha S.N."/>
            <person name="Santos K."/>
            <person name="Satori D."/>
            <person name="Silva A.G."/>
            <person name="Simao R.C.G."/>
            <person name="Soares M.A.M."/>
            <person name="Souza E.M."/>
            <person name="Steffens M.B.R."/>
            <person name="Steindel M."/>
            <person name="Tadra-Sfeir M.Z."/>
            <person name="Takahashi E.K."/>
            <person name="Torres R.A."/>
            <person name="Valle J.S."/>
            <person name="Vernal J.I."/>
            <person name="Vilas-Boas L.A."/>
            <person name="Watanabe M.A.E."/>
            <person name="Weiss V.A."/>
            <person name="Yates M.A."/>
            <person name="Souza E.M."/>
        </authorList>
    </citation>
    <scope>NUCLEOTIDE SEQUENCE [LARGE SCALE GENOMIC DNA]</scope>
    <source>
        <strain evidence="4 5">SmR1</strain>
    </source>
</reference>
<feature type="domain" description="AMP-dependent synthetase/ligase" evidence="2">
    <location>
        <begin position="136"/>
        <end position="314"/>
    </location>
</feature>
<evidence type="ECO:0000259" key="3">
    <source>
        <dbReference type="Pfam" id="PF22818"/>
    </source>
</evidence>
<dbReference type="Gene3D" id="3.40.50.12780">
    <property type="entry name" value="N-terminal domain of ligase-like"/>
    <property type="match status" value="1"/>
</dbReference>
<dbReference type="RefSeq" id="WP_013235646.1">
    <property type="nucleotide sequence ID" value="NC_014323.1"/>
</dbReference>
<dbReference type="Pfam" id="PF22818">
    <property type="entry name" value="ApeI-like"/>
    <property type="match status" value="1"/>
</dbReference>
<dbReference type="AlphaFoldDB" id="D8IR58"/>
<dbReference type="Gene3D" id="3.10.129.10">
    <property type="entry name" value="Hotdog Thioesterase"/>
    <property type="match status" value="1"/>
</dbReference>
<dbReference type="GO" id="GO:0006631">
    <property type="term" value="P:fatty acid metabolic process"/>
    <property type="evidence" value="ECO:0007669"/>
    <property type="project" value="TreeGrafter"/>
</dbReference>
<dbReference type="InterPro" id="IPR045851">
    <property type="entry name" value="AMP-bd_C_sf"/>
</dbReference>
<dbReference type="STRING" id="757424.Hsero_3706"/>
<dbReference type="InterPro" id="IPR000873">
    <property type="entry name" value="AMP-dep_synth/lig_dom"/>
</dbReference>
<dbReference type="SUPFAM" id="SSF54637">
    <property type="entry name" value="Thioesterase/thiol ester dehydrase-isomerase"/>
    <property type="match status" value="1"/>
</dbReference>
<feature type="domain" description="ApeI dehydratase-like" evidence="3">
    <location>
        <begin position="483"/>
        <end position="580"/>
    </location>
</feature>
<dbReference type="Pfam" id="PF00501">
    <property type="entry name" value="AMP-binding"/>
    <property type="match status" value="1"/>
</dbReference>
<dbReference type="InterPro" id="IPR029069">
    <property type="entry name" value="HotDog_dom_sf"/>
</dbReference>
<dbReference type="KEGG" id="hse:Hsero_3706"/>
<dbReference type="eggNOG" id="COG0318">
    <property type="taxonomic scope" value="Bacteria"/>
</dbReference>
<evidence type="ECO:0000256" key="1">
    <source>
        <dbReference type="ARBA" id="ARBA00006432"/>
    </source>
</evidence>
<evidence type="ECO:0000259" key="2">
    <source>
        <dbReference type="Pfam" id="PF00501"/>
    </source>
</evidence>
<dbReference type="EMBL" id="CP002039">
    <property type="protein sequence ID" value="ADJ65184.1"/>
    <property type="molecule type" value="Genomic_DNA"/>
</dbReference>
<evidence type="ECO:0000313" key="5">
    <source>
        <dbReference type="Proteomes" id="UP000000329"/>
    </source>
</evidence>
<dbReference type="InterPro" id="IPR054545">
    <property type="entry name" value="ApeI-like"/>
</dbReference>
<dbReference type="HOGENOM" id="CLU_026234_1_0_4"/>
<dbReference type="PANTHER" id="PTHR43201:SF8">
    <property type="entry name" value="ACYL-COA SYNTHETASE FAMILY MEMBER 3"/>
    <property type="match status" value="1"/>
</dbReference>
<dbReference type="eggNOG" id="COG0764">
    <property type="taxonomic scope" value="Bacteria"/>
</dbReference>
<comment type="similarity">
    <text evidence="1">Belongs to the ATP-dependent AMP-binding enzyme family.</text>
</comment>
<name>D8IR58_HERSS</name>
<accession>D8IR58</accession>
<dbReference type="GeneID" id="29392813"/>